<keyword evidence="5 7" id="KW-1133">Transmembrane helix</keyword>
<feature type="transmembrane region" description="Helical" evidence="7">
    <location>
        <begin position="113"/>
        <end position="137"/>
    </location>
</feature>
<dbReference type="EMBL" id="CP120682">
    <property type="protein sequence ID" value="WKN37227.1"/>
    <property type="molecule type" value="Genomic_DNA"/>
</dbReference>
<feature type="transmembrane region" description="Helical" evidence="7">
    <location>
        <begin position="31"/>
        <end position="51"/>
    </location>
</feature>
<evidence type="ECO:0000256" key="1">
    <source>
        <dbReference type="ARBA" id="ARBA00004651"/>
    </source>
</evidence>
<feature type="transmembrane region" description="Helical" evidence="7">
    <location>
        <begin position="6"/>
        <end position="24"/>
    </location>
</feature>
<protein>
    <submittedName>
        <fullName evidence="9">Trimeric intracellular cation channel family protein</fullName>
    </submittedName>
</protein>
<evidence type="ECO:0000259" key="8">
    <source>
        <dbReference type="Pfam" id="PF03458"/>
    </source>
</evidence>
<dbReference type="AlphaFoldDB" id="A0AA49JIW7"/>
<comment type="similarity">
    <text evidence="2">Belongs to the UPF0126 family.</text>
</comment>
<feature type="domain" description="Glycine transporter" evidence="8">
    <location>
        <begin position="6"/>
        <end position="80"/>
    </location>
</feature>
<sequence length="209" mass="22899">MDFYYAVDLAGTLVFAMSGTLSAYTKRLDLFGIGVIAFVTALGGGMIRDILIGSLPVGWMKDLHYLLMVVMGVSIALLFRSWVAKLHRTLFLFDAIGIGLFTVLGLQKTLDIGLHPLIAVMMGTVSAVFGGLLRDLLTNEIPLILRKEIYATACLAGGFLFLGLRYADLSQHTSTLITIMMITGIRILAVWRHWHLSVTTSFKGNTDTI</sequence>
<evidence type="ECO:0000256" key="3">
    <source>
        <dbReference type="ARBA" id="ARBA00022475"/>
    </source>
</evidence>
<reference evidence="9" key="2">
    <citation type="journal article" date="2024" name="Antonie Van Leeuwenhoek">
        <title>Roseihalotalea indica gen. nov., sp. nov., a halophilic Bacteroidetes from mesopelagic Southwest Indian Ocean with higher carbohydrate metabolic potential.</title>
        <authorList>
            <person name="Chen B."/>
            <person name="Zhang M."/>
            <person name="Lin D."/>
            <person name="Ye J."/>
            <person name="Tang K."/>
        </authorList>
    </citation>
    <scope>NUCLEOTIDE SEQUENCE</scope>
    <source>
        <strain evidence="9">TK19036</strain>
    </source>
</reference>
<evidence type="ECO:0000256" key="6">
    <source>
        <dbReference type="ARBA" id="ARBA00023136"/>
    </source>
</evidence>
<evidence type="ECO:0000256" key="2">
    <source>
        <dbReference type="ARBA" id="ARBA00008193"/>
    </source>
</evidence>
<dbReference type="PANTHER" id="PTHR30506">
    <property type="entry name" value="INNER MEMBRANE PROTEIN"/>
    <property type="match status" value="1"/>
</dbReference>
<proteinExistence type="inferred from homology"/>
<feature type="domain" description="Glycine transporter" evidence="8">
    <location>
        <begin position="92"/>
        <end position="164"/>
    </location>
</feature>
<feature type="transmembrane region" description="Helical" evidence="7">
    <location>
        <begin position="149"/>
        <end position="167"/>
    </location>
</feature>
<accession>A0AA49JIW7</accession>
<evidence type="ECO:0000256" key="7">
    <source>
        <dbReference type="SAM" id="Phobius"/>
    </source>
</evidence>
<feature type="transmembrane region" description="Helical" evidence="7">
    <location>
        <begin position="63"/>
        <end position="83"/>
    </location>
</feature>
<keyword evidence="3" id="KW-1003">Cell membrane</keyword>
<keyword evidence="4 7" id="KW-0812">Transmembrane</keyword>
<name>A0AA49JIW7_9BACT</name>
<evidence type="ECO:0000313" key="9">
    <source>
        <dbReference type="EMBL" id="WKN37227.1"/>
    </source>
</evidence>
<dbReference type="InterPro" id="IPR005115">
    <property type="entry name" value="Gly_transporter"/>
</dbReference>
<feature type="transmembrane region" description="Helical" evidence="7">
    <location>
        <begin position="90"/>
        <end position="107"/>
    </location>
</feature>
<dbReference type="GO" id="GO:0005886">
    <property type="term" value="C:plasma membrane"/>
    <property type="evidence" value="ECO:0007669"/>
    <property type="project" value="UniProtKB-SubCell"/>
</dbReference>
<dbReference type="Pfam" id="PF03458">
    <property type="entry name" value="Gly_transporter"/>
    <property type="match status" value="2"/>
</dbReference>
<feature type="transmembrane region" description="Helical" evidence="7">
    <location>
        <begin position="173"/>
        <end position="191"/>
    </location>
</feature>
<dbReference type="PANTHER" id="PTHR30506:SF3">
    <property type="entry name" value="UPF0126 INNER MEMBRANE PROTEIN YADS-RELATED"/>
    <property type="match status" value="1"/>
</dbReference>
<evidence type="ECO:0000256" key="5">
    <source>
        <dbReference type="ARBA" id="ARBA00022989"/>
    </source>
</evidence>
<reference evidence="9" key="1">
    <citation type="journal article" date="2023" name="Comput. Struct. Biotechnol. J.">
        <title>Discovery of a novel marine Bacteroidetes with a rich repertoire of carbohydrate-active enzymes.</title>
        <authorList>
            <person name="Chen B."/>
            <person name="Liu G."/>
            <person name="Chen Q."/>
            <person name="Wang H."/>
            <person name="Liu L."/>
            <person name="Tang K."/>
        </authorList>
    </citation>
    <scope>NUCLEOTIDE SEQUENCE</scope>
    <source>
        <strain evidence="9">TK19036</strain>
    </source>
</reference>
<organism evidence="9">
    <name type="scientific">Roseihalotalea indica</name>
    <dbReference type="NCBI Taxonomy" id="2867963"/>
    <lineage>
        <taxon>Bacteria</taxon>
        <taxon>Pseudomonadati</taxon>
        <taxon>Bacteroidota</taxon>
        <taxon>Cytophagia</taxon>
        <taxon>Cytophagales</taxon>
        <taxon>Catalimonadaceae</taxon>
        <taxon>Roseihalotalea</taxon>
    </lineage>
</organism>
<evidence type="ECO:0000256" key="4">
    <source>
        <dbReference type="ARBA" id="ARBA00022692"/>
    </source>
</evidence>
<gene>
    <name evidence="9" type="ORF">K4G66_00705</name>
</gene>
<comment type="subcellular location">
    <subcellularLocation>
        <location evidence="1">Cell membrane</location>
        <topology evidence="1">Multi-pass membrane protein</topology>
    </subcellularLocation>
</comment>
<keyword evidence="6 7" id="KW-0472">Membrane</keyword>